<proteinExistence type="predicted"/>
<dbReference type="AlphaFoldDB" id="A0A150WK19"/>
<dbReference type="RefSeq" id="WP_061836006.1">
    <property type="nucleotide sequence ID" value="NZ_LUKE01000003.1"/>
</dbReference>
<dbReference type="SUPFAM" id="SSF159501">
    <property type="entry name" value="EreA/ChaN-like"/>
    <property type="match status" value="1"/>
</dbReference>
<dbReference type="EMBL" id="LUKE01000003">
    <property type="protein sequence ID" value="KYG64040.1"/>
    <property type="molecule type" value="Genomic_DNA"/>
</dbReference>
<reference evidence="2 3" key="1">
    <citation type="submission" date="2016-03" db="EMBL/GenBank/DDBJ databases">
        <authorList>
            <person name="Ploux O."/>
        </authorList>
    </citation>
    <scope>NUCLEOTIDE SEQUENCE [LARGE SCALE GENOMIC DNA]</scope>
    <source>
        <strain evidence="2 3">R0</strain>
    </source>
</reference>
<protein>
    <recommendedName>
        <fullName evidence="1">Haem-binding uptake Tiki superfamily ChaN domain-containing protein</fullName>
    </recommendedName>
</protein>
<comment type="caution">
    <text evidence="2">The sequence shown here is derived from an EMBL/GenBank/DDBJ whole genome shotgun (WGS) entry which is preliminary data.</text>
</comment>
<evidence type="ECO:0000313" key="2">
    <source>
        <dbReference type="EMBL" id="KYG64040.1"/>
    </source>
</evidence>
<name>A0A150WK19_BDEBC</name>
<gene>
    <name evidence="2" type="ORF">AZI86_14640</name>
</gene>
<dbReference type="Proteomes" id="UP000075320">
    <property type="component" value="Unassembled WGS sequence"/>
</dbReference>
<sequence>MKKIVGSIISISLIFSVAWAGKKQGAIRAVADTKNCDAFRGQAKFEGTFCETLRYIQPKLVPLRAPSQIFAEAQVILLGDTHPNVLIKKWLSRNLSEMKAMGFTHVALEALNSESQNILDGYGKGSVSRAQLVSLVAADWGWIPEEHVKMIDTILAAGLKVVAIDNRNELDRAGYGNDIQRRNDHMSMQLESVLSHPDAGRIVVLTGKLHSALVSEETGIATIPQILEAHGISNLTYDIESTEEFAPKNLIQAFIEELKSNKLAPSTSGDYFLPTPVADSAVHGVVFVSK</sequence>
<evidence type="ECO:0000313" key="3">
    <source>
        <dbReference type="Proteomes" id="UP000075320"/>
    </source>
</evidence>
<dbReference type="Gene3D" id="3.40.50.11550">
    <property type="match status" value="1"/>
</dbReference>
<accession>A0A150WK19</accession>
<feature type="domain" description="Haem-binding uptake Tiki superfamily ChaN" evidence="1">
    <location>
        <begin position="70"/>
        <end position="170"/>
    </location>
</feature>
<dbReference type="Pfam" id="PF04187">
    <property type="entry name" value="Cofac_haem_bdg"/>
    <property type="match status" value="1"/>
</dbReference>
<organism evidence="2 3">
    <name type="scientific">Bdellovibrio bacteriovorus</name>
    <dbReference type="NCBI Taxonomy" id="959"/>
    <lineage>
        <taxon>Bacteria</taxon>
        <taxon>Pseudomonadati</taxon>
        <taxon>Bdellovibrionota</taxon>
        <taxon>Bdellovibrionia</taxon>
        <taxon>Bdellovibrionales</taxon>
        <taxon>Pseudobdellovibrionaceae</taxon>
        <taxon>Bdellovibrio</taxon>
    </lineage>
</organism>
<dbReference type="OrthoDB" id="9774290at2"/>
<dbReference type="InterPro" id="IPR007314">
    <property type="entry name" value="Cofac_haem-bd_dom"/>
</dbReference>
<keyword evidence="3" id="KW-1185">Reference proteome</keyword>
<evidence type="ECO:0000259" key="1">
    <source>
        <dbReference type="Pfam" id="PF04187"/>
    </source>
</evidence>